<name>A0A3S5B930_9PLAT</name>
<feature type="transmembrane region" description="Helical" evidence="1">
    <location>
        <begin position="6"/>
        <end position="22"/>
    </location>
</feature>
<protein>
    <submittedName>
        <fullName evidence="2">Uncharacterized protein</fullName>
    </submittedName>
</protein>
<feature type="transmembrane region" description="Helical" evidence="1">
    <location>
        <begin position="43"/>
        <end position="60"/>
    </location>
</feature>
<comment type="caution">
    <text evidence="2">The sequence shown here is derived from an EMBL/GenBank/DDBJ whole genome shotgun (WGS) entry which is preliminary data.</text>
</comment>
<keyword evidence="1" id="KW-0812">Transmembrane</keyword>
<keyword evidence="3" id="KW-1185">Reference proteome</keyword>
<dbReference type="AlphaFoldDB" id="A0A3S5B930"/>
<evidence type="ECO:0000313" key="3">
    <source>
        <dbReference type="Proteomes" id="UP000784294"/>
    </source>
</evidence>
<feature type="transmembrane region" description="Helical" evidence="1">
    <location>
        <begin position="80"/>
        <end position="102"/>
    </location>
</feature>
<organism evidence="2 3">
    <name type="scientific">Protopolystoma xenopodis</name>
    <dbReference type="NCBI Taxonomy" id="117903"/>
    <lineage>
        <taxon>Eukaryota</taxon>
        <taxon>Metazoa</taxon>
        <taxon>Spiralia</taxon>
        <taxon>Lophotrochozoa</taxon>
        <taxon>Platyhelminthes</taxon>
        <taxon>Monogenea</taxon>
        <taxon>Polyopisthocotylea</taxon>
        <taxon>Polystomatidea</taxon>
        <taxon>Polystomatidae</taxon>
        <taxon>Protopolystoma</taxon>
    </lineage>
</organism>
<proteinExistence type="predicted"/>
<gene>
    <name evidence="2" type="ORF">PXEA_LOCUS36994</name>
</gene>
<dbReference type="EMBL" id="CAAALY010282583">
    <property type="protein sequence ID" value="VEL43554.1"/>
    <property type="molecule type" value="Genomic_DNA"/>
</dbReference>
<evidence type="ECO:0000313" key="2">
    <source>
        <dbReference type="EMBL" id="VEL43554.1"/>
    </source>
</evidence>
<reference evidence="2" key="1">
    <citation type="submission" date="2018-11" db="EMBL/GenBank/DDBJ databases">
        <authorList>
            <consortium name="Pathogen Informatics"/>
        </authorList>
    </citation>
    <scope>NUCLEOTIDE SEQUENCE</scope>
</reference>
<keyword evidence="1" id="KW-0472">Membrane</keyword>
<dbReference type="Proteomes" id="UP000784294">
    <property type="component" value="Unassembled WGS sequence"/>
</dbReference>
<sequence>MTFPHGIPLLGAFVLLLSFFCVSNFERHIERFDKNCFRNQALLFYKSLNIINVPPMFYILRDIKFIESSSSKIETHVFNLRFVYFVCFYWHFVDFIWFTVYLNPLIISFRALFCQNKGGLNNHDYVVVKN</sequence>
<accession>A0A3S5B930</accession>
<keyword evidence="1" id="KW-1133">Transmembrane helix</keyword>
<evidence type="ECO:0000256" key="1">
    <source>
        <dbReference type="SAM" id="Phobius"/>
    </source>
</evidence>